<sequence>MGMRMMFTMFLLVVLSTTVVSLPVDHASNGRDAAADSNAADQIAQTARDPCCSNPSCAQTHPEICRRMLQNPLNHDMSPSA</sequence>
<dbReference type="EMBL" id="JX293444">
    <property type="protein sequence ID" value="AGK23184.1"/>
    <property type="molecule type" value="mRNA"/>
</dbReference>
<organism evidence="6">
    <name type="scientific">Conus rattus</name>
    <name type="common">Rat cone</name>
    <dbReference type="NCBI Taxonomy" id="72283"/>
    <lineage>
        <taxon>Eukaryota</taxon>
        <taxon>Metazoa</taxon>
        <taxon>Spiralia</taxon>
        <taxon>Lophotrochozoa</taxon>
        <taxon>Mollusca</taxon>
        <taxon>Gastropoda</taxon>
        <taxon>Caenogastropoda</taxon>
        <taxon>Neogastropoda</taxon>
        <taxon>Conoidea</taxon>
        <taxon>Conidae</taxon>
        <taxon>Conus</taxon>
        <taxon>Rhizoconus</taxon>
    </lineage>
</organism>
<dbReference type="InterPro" id="IPR009958">
    <property type="entry name" value="Conotoxin_a-typ"/>
</dbReference>
<comment type="similarity">
    <text evidence="2">Belongs to the conotoxin A superfamily.</text>
</comment>
<comment type="subcellular location">
    <subcellularLocation>
        <location evidence="1">Secreted</location>
    </subcellularLocation>
</comment>
<dbReference type="GO" id="GO:0005576">
    <property type="term" value="C:extracellular region"/>
    <property type="evidence" value="ECO:0007669"/>
    <property type="project" value="UniProtKB-SubCell"/>
</dbReference>
<reference evidence="6" key="1">
    <citation type="submission" date="2012-07" db="EMBL/GenBank/DDBJ databases">
        <title>Genomic structure, molecular evolution, and diversity of the conotoxins.</title>
        <authorList>
            <person name="Wu Y."/>
            <person name="Wang L."/>
            <person name="Zhou M."/>
            <person name="Ren Z."/>
            <person name="Zhu X."/>
            <person name="You Y."/>
            <person name="Qiang Y."/>
            <person name="Qin M."/>
            <person name="Luo S."/>
            <person name="Xu A."/>
        </authorList>
    </citation>
    <scope>NUCLEOTIDE SEQUENCE</scope>
</reference>
<evidence type="ECO:0000256" key="1">
    <source>
        <dbReference type="ARBA" id="ARBA00004613"/>
    </source>
</evidence>
<protein>
    <submittedName>
        <fullName evidence="6">A superfamily conotoxin Rt1.2</fullName>
    </submittedName>
</protein>
<feature type="chain" id="PRO_5004533442" evidence="5">
    <location>
        <begin position="22"/>
        <end position="81"/>
    </location>
</feature>
<evidence type="ECO:0000256" key="5">
    <source>
        <dbReference type="SAM" id="SignalP"/>
    </source>
</evidence>
<evidence type="ECO:0000256" key="4">
    <source>
        <dbReference type="ARBA" id="ARBA00022656"/>
    </source>
</evidence>
<feature type="signal peptide" evidence="5">
    <location>
        <begin position="1"/>
        <end position="21"/>
    </location>
</feature>
<dbReference type="GO" id="GO:0090729">
    <property type="term" value="F:toxin activity"/>
    <property type="evidence" value="ECO:0007669"/>
    <property type="project" value="UniProtKB-KW"/>
</dbReference>
<accession>S4UJW1</accession>
<evidence type="ECO:0000256" key="3">
    <source>
        <dbReference type="ARBA" id="ARBA00022525"/>
    </source>
</evidence>
<keyword evidence="4" id="KW-0800">Toxin</keyword>
<dbReference type="Pfam" id="PF07365">
    <property type="entry name" value="Toxin_8"/>
    <property type="match status" value="1"/>
</dbReference>
<dbReference type="GO" id="GO:0030550">
    <property type="term" value="F:acetylcholine receptor inhibitor activity"/>
    <property type="evidence" value="ECO:0007669"/>
    <property type="project" value="InterPro"/>
</dbReference>
<proteinExistence type="evidence at transcript level"/>
<evidence type="ECO:0000313" key="6">
    <source>
        <dbReference type="EMBL" id="AGK23184.1"/>
    </source>
</evidence>
<keyword evidence="3" id="KW-0964">Secreted</keyword>
<keyword evidence="5" id="KW-0732">Signal</keyword>
<name>S4UJW1_CONRT</name>
<evidence type="ECO:0000256" key="2">
    <source>
        <dbReference type="ARBA" id="ARBA00006077"/>
    </source>
</evidence>
<dbReference type="AlphaFoldDB" id="S4UJW1"/>